<dbReference type="EMBL" id="CP091521">
    <property type="protein sequence ID" value="UOP04884.1"/>
    <property type="molecule type" value="Genomic_DNA"/>
</dbReference>
<name>A0A8T9MUT5_9NEIS</name>
<reference evidence="1" key="1">
    <citation type="journal article" date="2022" name="Res Sq">
        <title>Evolution of multicellular longitudinally dividing oral cavity symbionts (Neisseriaceae).</title>
        <authorList>
            <person name="Nyongesa S."/>
            <person name="Weber P."/>
            <person name="Bernet E."/>
            <person name="Pullido F."/>
            <person name="Nieckarz M."/>
            <person name="Delaby M."/>
            <person name="Nieves C."/>
            <person name="Viehboeck T."/>
            <person name="Krause N."/>
            <person name="Rivera-Millot A."/>
            <person name="Nakamura A."/>
            <person name="Vischer N."/>
            <person name="VanNieuwenhze M."/>
            <person name="Brun Y."/>
            <person name="Cava F."/>
            <person name="Bulgheresi S."/>
            <person name="Veyrier F."/>
        </authorList>
    </citation>
    <scope>NUCLEOTIDE SEQUENCE</scope>
    <source>
        <strain evidence="1">17694</strain>
    </source>
</reference>
<evidence type="ECO:0000313" key="1">
    <source>
        <dbReference type="EMBL" id="UOP04884.1"/>
    </source>
</evidence>
<dbReference type="AlphaFoldDB" id="A0A8T9MUT5"/>
<reference evidence="1" key="2">
    <citation type="submission" date="2024-09" db="EMBL/GenBank/DDBJ databases">
        <authorList>
            <person name="Veyrier F.J."/>
        </authorList>
    </citation>
    <scope>NUCLEOTIDE SEQUENCE</scope>
    <source>
        <strain evidence="1">17694</strain>
    </source>
</reference>
<keyword evidence="2" id="KW-1185">Reference proteome</keyword>
<dbReference type="Proteomes" id="UP000831534">
    <property type="component" value="Chromosome"/>
</dbReference>
<dbReference type="KEGG" id="ckh:LVJ77_00465"/>
<protein>
    <submittedName>
        <fullName evidence="1">Uncharacterized protein</fullName>
    </submittedName>
</protein>
<sequence>MKHTLTGICALIALVWGYTLLPVEWRRHKDIDLGNTLIARIDAHLQQHGHLPEPNETNLQQLGFRHDKDIGWQPSYRIINGTHYRIVYQNGYAPPWLGWDSQQRVWQLQGQQP</sequence>
<proteinExistence type="predicted"/>
<evidence type="ECO:0000313" key="2">
    <source>
        <dbReference type="Proteomes" id="UP000831534"/>
    </source>
</evidence>
<gene>
    <name evidence="1" type="ORF">LVJ77_00465</name>
</gene>
<accession>A0A8T9MUT5</accession>
<dbReference type="RefSeq" id="WP_027008981.1">
    <property type="nucleotide sequence ID" value="NZ_CP091521.1"/>
</dbReference>
<organism evidence="1 2">
    <name type="scientific">Conchiformibius kuhniae</name>
    <dbReference type="NCBI Taxonomy" id="211502"/>
    <lineage>
        <taxon>Bacteria</taxon>
        <taxon>Pseudomonadati</taxon>
        <taxon>Pseudomonadota</taxon>
        <taxon>Betaproteobacteria</taxon>
        <taxon>Neisseriales</taxon>
        <taxon>Neisseriaceae</taxon>
        <taxon>Conchiformibius</taxon>
    </lineage>
</organism>